<sequence>MSRAPKTKGDAYAIQGCWTLFLKDTQNDLKEPHQVFWYKDDYYNWDECKKRGANMGAFSMLHRRSIMYPISNVISRLRFRRRVPGYLTRLDLKWIISQDSNESVWKVQTIYGSTFIPRNKKKIEKKEILAEIRKRRRRILGLIVTRKIGTLGFKVASYI</sequence>
<protein>
    <submittedName>
        <fullName evidence="1">Uncharacterized protein</fullName>
    </submittedName>
</protein>
<accession>A0A6C0AUA3</accession>
<dbReference type="AlphaFoldDB" id="A0A6C0AUA3"/>
<dbReference type="EMBL" id="MN738760">
    <property type="protein sequence ID" value="QHS83517.1"/>
    <property type="molecule type" value="Genomic_DNA"/>
</dbReference>
<reference evidence="1" key="1">
    <citation type="journal article" date="2020" name="Nature">
        <title>Giant virus diversity and host interactions through global metagenomics.</title>
        <authorList>
            <person name="Schulz F."/>
            <person name="Roux S."/>
            <person name="Paez-Espino D."/>
            <person name="Jungbluth S."/>
            <person name="Walsh D.A."/>
            <person name="Denef V.J."/>
            <person name="McMahon K.D."/>
            <person name="Konstantinidis K.T."/>
            <person name="Eloe-Fadrosh E.A."/>
            <person name="Kyrpides N.C."/>
            <person name="Woyke T."/>
        </authorList>
    </citation>
    <scope>NUCLEOTIDE SEQUENCE</scope>
    <source>
        <strain evidence="1">GVMAG-S-ERX555961-36</strain>
    </source>
</reference>
<name>A0A6C0AUA3_9ZZZZ</name>
<proteinExistence type="predicted"/>
<evidence type="ECO:0000313" key="1">
    <source>
        <dbReference type="EMBL" id="QHS83517.1"/>
    </source>
</evidence>
<organism evidence="1">
    <name type="scientific">viral metagenome</name>
    <dbReference type="NCBI Taxonomy" id="1070528"/>
    <lineage>
        <taxon>unclassified sequences</taxon>
        <taxon>metagenomes</taxon>
        <taxon>organismal metagenomes</taxon>
    </lineage>
</organism>